<keyword evidence="4" id="KW-0282">Flagellum</keyword>
<evidence type="ECO:0000256" key="1">
    <source>
        <dbReference type="SAM" id="Coils"/>
    </source>
</evidence>
<name>A0AAW6D2Y4_9FIRM</name>
<evidence type="ECO:0000313" key="4">
    <source>
        <dbReference type="EMBL" id="MDB8003198.1"/>
    </source>
</evidence>
<dbReference type="InterPro" id="IPR021136">
    <property type="entry name" value="Flagellar_hook_control-like_C"/>
</dbReference>
<feature type="domain" description="Flagellar hook-length control protein-like C-terminal" evidence="3">
    <location>
        <begin position="387"/>
        <end position="461"/>
    </location>
</feature>
<sequence>MMNGTAVLPAVVTTFAGNAATISAGSVQNGSAIGTAGGFSDTLGAMVTSGQQCNMNSAVRMNADNKAVMNGEILSGLNELEQNAQELKELLKTAELAGYLQGGTMQFYADVMQTDNSELMQIMSGLEVSSPIGDVLSEEGAFSGISDGNDVNTALGLQNGEISAVNDFASEIQMNNDDSADTVKQTNVKAETASDSIAGENAVAAAADKPDAFASVAVGNAEKSSDADNIRSKADTTFTEKTDFVDKMGFIGKTGRQETSGVKADSPEAVKAEFKVTSYEKYGDNSVKQDIQTQDDNAPRMAFAKRNIESKSDELRAIAKGNEVTRSDSDLETEQKVTDKNAVSDMLAKGSDVFARTENRYDENGQEIRTLRVPISDMAEFVSEHTPKANGKSTLTVVLTPETLGKITVRMANEGGKLTVEILTETQAAKELLQAKSQQLAYALKNDDVELTSYKVETSQAELFQRDFDGSSKNPYRQQSHSQQKNDTDDFENLLGEIQTMD</sequence>
<feature type="region of interest" description="Disordered" evidence="2">
    <location>
        <begin position="466"/>
        <end position="502"/>
    </location>
</feature>
<keyword evidence="1" id="KW-0175">Coiled coil</keyword>
<dbReference type="EMBL" id="JAQLXW010000004">
    <property type="protein sequence ID" value="MDB8003198.1"/>
    <property type="molecule type" value="Genomic_DNA"/>
</dbReference>
<feature type="coiled-coil region" evidence="1">
    <location>
        <begin position="70"/>
        <end position="97"/>
    </location>
</feature>
<protein>
    <submittedName>
        <fullName evidence="4">Flagellar hook-length control protein FliK</fullName>
    </submittedName>
</protein>
<keyword evidence="4" id="KW-0969">Cilium</keyword>
<dbReference type="AlphaFoldDB" id="A0AAW6D2Y4"/>
<keyword evidence="4" id="KW-0966">Cell projection</keyword>
<dbReference type="InterPro" id="IPR038610">
    <property type="entry name" value="FliK-like_C_sf"/>
</dbReference>
<reference evidence="4" key="1">
    <citation type="submission" date="2023-01" db="EMBL/GenBank/DDBJ databases">
        <title>Human gut microbiome strain richness.</title>
        <authorList>
            <person name="Chen-Liaw A."/>
        </authorList>
    </citation>
    <scope>NUCLEOTIDE SEQUENCE</scope>
    <source>
        <strain evidence="4">1001283st1_G1_1001283B150217_161031</strain>
    </source>
</reference>
<accession>A0AAW6D2Y4</accession>
<dbReference type="Gene3D" id="3.30.750.140">
    <property type="match status" value="1"/>
</dbReference>
<comment type="caution">
    <text evidence="4">The sequence shown here is derived from an EMBL/GenBank/DDBJ whole genome shotgun (WGS) entry which is preliminary data.</text>
</comment>
<evidence type="ECO:0000259" key="3">
    <source>
        <dbReference type="Pfam" id="PF02120"/>
    </source>
</evidence>
<evidence type="ECO:0000313" key="5">
    <source>
        <dbReference type="Proteomes" id="UP001210809"/>
    </source>
</evidence>
<dbReference type="CDD" id="cd17470">
    <property type="entry name" value="T3SS_Flik_C"/>
    <property type="match status" value="1"/>
</dbReference>
<organism evidence="4 5">
    <name type="scientific">[Eubacterium] siraeum</name>
    <dbReference type="NCBI Taxonomy" id="39492"/>
    <lineage>
        <taxon>Bacteria</taxon>
        <taxon>Bacillati</taxon>
        <taxon>Bacillota</taxon>
        <taxon>Clostridia</taxon>
        <taxon>Eubacteriales</taxon>
        <taxon>Oscillospiraceae</taxon>
        <taxon>Oscillospiraceae incertae sedis</taxon>
    </lineage>
</organism>
<proteinExistence type="predicted"/>
<dbReference type="Proteomes" id="UP001210809">
    <property type="component" value="Unassembled WGS sequence"/>
</dbReference>
<gene>
    <name evidence="4" type="ORF">PNE09_03845</name>
</gene>
<dbReference type="Pfam" id="PF02120">
    <property type="entry name" value="Flg_hook"/>
    <property type="match status" value="1"/>
</dbReference>
<evidence type="ECO:0000256" key="2">
    <source>
        <dbReference type="SAM" id="MobiDB-lite"/>
    </source>
</evidence>
<feature type="compositionally biased region" description="Polar residues" evidence="2">
    <location>
        <begin position="471"/>
        <end position="485"/>
    </location>
</feature>